<proteinExistence type="inferred from homology"/>
<dbReference type="Pfam" id="PF03816">
    <property type="entry name" value="LytR_cpsA_psr"/>
    <property type="match status" value="1"/>
</dbReference>
<dbReference type="AlphaFoldDB" id="A0A7Y0U1J4"/>
<keyword evidence="3" id="KW-0472">Membrane</keyword>
<dbReference type="PANTHER" id="PTHR33392:SF6">
    <property type="entry name" value="POLYISOPRENYL-TEICHOIC ACID--PEPTIDOGLYCAN TEICHOIC ACID TRANSFERASE TAGU"/>
    <property type="match status" value="1"/>
</dbReference>
<feature type="compositionally biased region" description="Polar residues" evidence="2">
    <location>
        <begin position="432"/>
        <end position="452"/>
    </location>
</feature>
<evidence type="ECO:0000256" key="2">
    <source>
        <dbReference type="SAM" id="MobiDB-lite"/>
    </source>
</evidence>
<evidence type="ECO:0000259" key="4">
    <source>
        <dbReference type="Pfam" id="PF03816"/>
    </source>
</evidence>
<evidence type="ECO:0000256" key="1">
    <source>
        <dbReference type="ARBA" id="ARBA00006068"/>
    </source>
</evidence>
<dbReference type="NCBIfam" id="TIGR00350">
    <property type="entry name" value="lytR_cpsA_psr"/>
    <property type="match status" value="1"/>
</dbReference>
<feature type="region of interest" description="Disordered" evidence="2">
    <location>
        <begin position="387"/>
        <end position="452"/>
    </location>
</feature>
<feature type="transmembrane region" description="Helical" evidence="3">
    <location>
        <begin position="41"/>
        <end position="62"/>
    </location>
</feature>
<feature type="compositionally biased region" description="Low complexity" evidence="2">
    <location>
        <begin position="415"/>
        <end position="429"/>
    </location>
</feature>
<gene>
    <name evidence="5" type="ORF">HHJ78_06965</name>
</gene>
<keyword evidence="3" id="KW-0812">Transmembrane</keyword>
<dbReference type="EMBL" id="JABCUR010000005">
    <property type="protein sequence ID" value="NMW65271.1"/>
    <property type="molecule type" value="Genomic_DNA"/>
</dbReference>
<protein>
    <submittedName>
        <fullName evidence="5">LytR family transcriptional regulator</fullName>
    </submittedName>
</protein>
<dbReference type="InterPro" id="IPR004474">
    <property type="entry name" value="LytR_CpsA_psr"/>
</dbReference>
<dbReference type="InterPro" id="IPR050922">
    <property type="entry name" value="LytR/CpsA/Psr_CW_biosynth"/>
</dbReference>
<keyword evidence="3" id="KW-1133">Transmembrane helix</keyword>
<dbReference type="PANTHER" id="PTHR33392">
    <property type="entry name" value="POLYISOPRENYL-TEICHOIC ACID--PEPTIDOGLYCAN TEICHOIC ACID TRANSFERASE TAGU"/>
    <property type="match status" value="1"/>
</dbReference>
<dbReference type="Proteomes" id="UP000578252">
    <property type="component" value="Unassembled WGS sequence"/>
</dbReference>
<dbReference type="Gene3D" id="3.40.630.190">
    <property type="entry name" value="LCP protein"/>
    <property type="match status" value="1"/>
</dbReference>
<evidence type="ECO:0000313" key="5">
    <source>
        <dbReference type="EMBL" id="NMW65271.1"/>
    </source>
</evidence>
<name>A0A7Y0U1J4_9ACTO</name>
<evidence type="ECO:0000256" key="3">
    <source>
        <dbReference type="SAM" id="Phobius"/>
    </source>
</evidence>
<feature type="domain" description="Cell envelope-related transcriptional attenuator" evidence="4">
    <location>
        <begin position="124"/>
        <end position="289"/>
    </location>
</feature>
<sequence length="452" mass="49187">MGLPERANHTQPVYNSQVITKRHPIASHALALPPARHPWRILVSIVVFLVVFGLSFVTMVMADVSSWAKKVDISSMLGTEHRKEKPKDPQDSFANRDLNVLVIGTDYRAHKEYDERGQLVVGMRSDTTLLAHISANRQRIEIMSIPRDLMVDRPECSYQDGHTEPASLRKVQFNSVFSLLSQDKFIAPGTACTIKAVEKLTGVYIDQFVVVDFDGFQNMVAALGGVPMCFENPLKDRLAGLDVPAGCHTLDPVQALAFARARKGIGDGSDIGRIGRQQQLVGAMMKEAKSRNLLTDLPSLYAFLKAGMKSLTTSEEFGSATNMGGLAVSLAKIKPENIRFYTLPFGEYPPDPARVAVADNADEMFKALRADTPISSIFPYQDLDGKQVEATPEASADPDASNSSRTSGDSDESSVESGQSTSLSDTGDLTSRHNGSGTSINRYDSGTSRGSR</sequence>
<accession>A0A7Y0U1J4</accession>
<organism evidence="5 6">
    <name type="scientific">Mobiluncus mulieris</name>
    <dbReference type="NCBI Taxonomy" id="2052"/>
    <lineage>
        <taxon>Bacteria</taxon>
        <taxon>Bacillati</taxon>
        <taxon>Actinomycetota</taxon>
        <taxon>Actinomycetes</taxon>
        <taxon>Actinomycetales</taxon>
        <taxon>Actinomycetaceae</taxon>
        <taxon>Mobiluncus</taxon>
    </lineage>
</organism>
<evidence type="ECO:0000313" key="6">
    <source>
        <dbReference type="Proteomes" id="UP000578252"/>
    </source>
</evidence>
<comment type="caution">
    <text evidence="5">The sequence shown here is derived from an EMBL/GenBank/DDBJ whole genome shotgun (WGS) entry which is preliminary data.</text>
</comment>
<reference evidence="5 6" key="1">
    <citation type="submission" date="2020-04" db="EMBL/GenBank/DDBJ databases">
        <title>Antimicrobial susceptibility and clonality of vaginal-derived multi-drug resistant Mobiluncus isolates in China.</title>
        <authorList>
            <person name="Zhang X."/>
        </authorList>
    </citation>
    <scope>NUCLEOTIDE SEQUENCE [LARGE SCALE GENOMIC DNA]</scope>
    <source>
        <strain evidence="5 6">13</strain>
    </source>
</reference>
<comment type="similarity">
    <text evidence="1">Belongs to the LytR/CpsA/Psr (LCP) family.</text>
</comment>